<proteinExistence type="predicted"/>
<gene>
    <name evidence="2" type="ORF">FIBSPDRAFT_885267</name>
</gene>
<evidence type="ECO:0000313" key="2">
    <source>
        <dbReference type="EMBL" id="KZP29189.1"/>
    </source>
</evidence>
<sequence>MKISKTTGSEYSEAIERQNPKPPDQKGQTCRVKSIEEGWKINRRVEEQLCLQDDYDKYSPNLRYTNTTDYKYTLYLRYANPTDAKYTPYLRYANTTDAKYTPYLRYANTTDYKYTLYLRYANTTDYKYTPNLRHVKYD</sequence>
<name>A0A166S9P5_9AGAM</name>
<protein>
    <submittedName>
        <fullName evidence="2">Uncharacterized protein</fullName>
    </submittedName>
</protein>
<accession>A0A166S9P5</accession>
<dbReference type="EMBL" id="KV417500">
    <property type="protein sequence ID" value="KZP29189.1"/>
    <property type="molecule type" value="Genomic_DNA"/>
</dbReference>
<evidence type="ECO:0000313" key="3">
    <source>
        <dbReference type="Proteomes" id="UP000076532"/>
    </source>
</evidence>
<keyword evidence="3" id="KW-1185">Reference proteome</keyword>
<dbReference type="AlphaFoldDB" id="A0A166S9P5"/>
<evidence type="ECO:0000256" key="1">
    <source>
        <dbReference type="SAM" id="MobiDB-lite"/>
    </source>
</evidence>
<organism evidence="2 3">
    <name type="scientific">Athelia psychrophila</name>
    <dbReference type="NCBI Taxonomy" id="1759441"/>
    <lineage>
        <taxon>Eukaryota</taxon>
        <taxon>Fungi</taxon>
        <taxon>Dikarya</taxon>
        <taxon>Basidiomycota</taxon>
        <taxon>Agaricomycotina</taxon>
        <taxon>Agaricomycetes</taxon>
        <taxon>Agaricomycetidae</taxon>
        <taxon>Atheliales</taxon>
        <taxon>Atheliaceae</taxon>
        <taxon>Athelia</taxon>
    </lineage>
</organism>
<reference evidence="2 3" key="1">
    <citation type="journal article" date="2016" name="Mol. Biol. Evol.">
        <title>Comparative Genomics of Early-Diverging Mushroom-Forming Fungi Provides Insights into the Origins of Lignocellulose Decay Capabilities.</title>
        <authorList>
            <person name="Nagy L.G."/>
            <person name="Riley R."/>
            <person name="Tritt A."/>
            <person name="Adam C."/>
            <person name="Daum C."/>
            <person name="Floudas D."/>
            <person name="Sun H."/>
            <person name="Yadav J.S."/>
            <person name="Pangilinan J."/>
            <person name="Larsson K.H."/>
            <person name="Matsuura K."/>
            <person name="Barry K."/>
            <person name="Labutti K."/>
            <person name="Kuo R."/>
            <person name="Ohm R.A."/>
            <person name="Bhattacharya S.S."/>
            <person name="Shirouzu T."/>
            <person name="Yoshinaga Y."/>
            <person name="Martin F.M."/>
            <person name="Grigoriev I.V."/>
            <person name="Hibbett D.S."/>
        </authorList>
    </citation>
    <scope>NUCLEOTIDE SEQUENCE [LARGE SCALE GENOMIC DNA]</scope>
    <source>
        <strain evidence="2 3">CBS 109695</strain>
    </source>
</reference>
<feature type="region of interest" description="Disordered" evidence="1">
    <location>
        <begin position="1"/>
        <end position="30"/>
    </location>
</feature>
<feature type="compositionally biased region" description="Polar residues" evidence="1">
    <location>
        <begin position="1"/>
        <end position="10"/>
    </location>
</feature>
<dbReference type="Proteomes" id="UP000076532">
    <property type="component" value="Unassembled WGS sequence"/>
</dbReference>